<dbReference type="EMBL" id="CP091196">
    <property type="protein sequence ID" value="UQS23554.1"/>
    <property type="molecule type" value="Genomic_DNA"/>
</dbReference>
<reference evidence="1" key="1">
    <citation type="submission" date="2022-01" db="EMBL/GenBank/DDBJ databases">
        <title>PSI-footprinting approach for the identification of protein synthesis inhibitor producers.</title>
        <authorList>
            <person name="Handel F."/>
            <person name="Kulik A."/>
            <person name="Wex K.W."/>
            <person name="Berscheid A."/>
            <person name="Saur J.S."/>
            <person name="Winkler A."/>
            <person name="Wibberg D."/>
            <person name="Kalinowski J."/>
            <person name="Broetz-Oesterhelt H."/>
            <person name="Mast Y."/>
        </authorList>
    </citation>
    <scope>NUCLEOTIDE SEQUENCE</scope>
    <source>
        <strain evidence="1">KNN 49.3e</strain>
    </source>
</reference>
<dbReference type="InterPro" id="IPR011990">
    <property type="entry name" value="TPR-like_helical_dom_sf"/>
</dbReference>
<accession>A0ABY4NU07</accession>
<organism evidence="1 2">
    <name type="scientific">Amycolatopsis thermalba</name>
    <dbReference type="NCBI Taxonomy" id="944492"/>
    <lineage>
        <taxon>Bacteria</taxon>
        <taxon>Bacillati</taxon>
        <taxon>Actinomycetota</taxon>
        <taxon>Actinomycetes</taxon>
        <taxon>Pseudonocardiales</taxon>
        <taxon>Pseudonocardiaceae</taxon>
        <taxon>Amycolatopsis</taxon>
    </lineage>
</organism>
<evidence type="ECO:0000313" key="2">
    <source>
        <dbReference type="Proteomes" id="UP000830158"/>
    </source>
</evidence>
<keyword evidence="2" id="KW-1185">Reference proteome</keyword>
<dbReference type="RefSeq" id="WP_116113028.1">
    <property type="nucleotide sequence ID" value="NZ_CP091196.1"/>
</dbReference>
<proteinExistence type="predicted"/>
<dbReference type="Proteomes" id="UP000830158">
    <property type="component" value="Chromosome"/>
</dbReference>
<sequence length="134" mass="15021">MSREELARAMTAEPAEARRILLRLWEEGPAVDRCAAAHFLADRQESPEEELRWDLRALEVARAADPAEVRGFFPSLHLNLGDVYRRLGDVRRAREHLAEAQAEIGTLADDGYGRMIRDGIARLAQRLAVTDTSG</sequence>
<protein>
    <recommendedName>
        <fullName evidence="3">Tetratricopeptide repeat protein</fullName>
    </recommendedName>
</protein>
<evidence type="ECO:0000313" key="1">
    <source>
        <dbReference type="EMBL" id="UQS23554.1"/>
    </source>
</evidence>
<name>A0ABY4NU07_9PSEU</name>
<evidence type="ECO:0008006" key="3">
    <source>
        <dbReference type="Google" id="ProtNLM"/>
    </source>
</evidence>
<gene>
    <name evidence="1" type="ORF">L1857_12340</name>
</gene>
<dbReference type="Gene3D" id="1.25.40.10">
    <property type="entry name" value="Tetratricopeptide repeat domain"/>
    <property type="match status" value="1"/>
</dbReference>